<dbReference type="InterPro" id="IPR038268">
    <property type="entry name" value="RHH_sf"/>
</dbReference>
<evidence type="ECO:0000313" key="2">
    <source>
        <dbReference type="EMBL" id="KAA0592694.1"/>
    </source>
</evidence>
<name>A0A5A9GG80_AZOLI</name>
<gene>
    <name evidence="2" type="ORF">FZ942_26445</name>
</gene>
<protein>
    <submittedName>
        <fullName evidence="2">Ribbon-helix-helix domain-containing protein</fullName>
    </submittedName>
</protein>
<dbReference type="Proteomes" id="UP000324927">
    <property type="component" value="Unassembled WGS sequence"/>
</dbReference>
<feature type="domain" description="Ribbon-helix-helix" evidence="1">
    <location>
        <begin position="18"/>
        <end position="78"/>
    </location>
</feature>
<dbReference type="RefSeq" id="WP_149234061.1">
    <property type="nucleotide sequence ID" value="NZ_VTTN01000014.1"/>
</dbReference>
<proteinExistence type="predicted"/>
<dbReference type="InterPro" id="IPR027373">
    <property type="entry name" value="RHH_dom"/>
</dbReference>
<sequence>MKSSIVPVLCPAHQRLHHRVVIAGRHTGMALEAAFWRALRDIAVREGTTVDALCTDINRRRGSAPLPTSVRVFVVSYYRQATPALQTNSASDSASLSQDLLKEALEAMIQPDTPISGKHH</sequence>
<evidence type="ECO:0000313" key="3">
    <source>
        <dbReference type="Proteomes" id="UP000324927"/>
    </source>
</evidence>
<dbReference type="Gene3D" id="1.10.3990.20">
    <property type="entry name" value="protein bp1543"/>
    <property type="match status" value="1"/>
</dbReference>
<dbReference type="AlphaFoldDB" id="A0A5A9GG80"/>
<evidence type="ECO:0000259" key="1">
    <source>
        <dbReference type="Pfam" id="PF13467"/>
    </source>
</evidence>
<dbReference type="EMBL" id="VTTN01000014">
    <property type="protein sequence ID" value="KAA0592694.1"/>
    <property type="molecule type" value="Genomic_DNA"/>
</dbReference>
<accession>A0A5A9GG80</accession>
<organism evidence="2 3">
    <name type="scientific">Azospirillum lipoferum</name>
    <dbReference type="NCBI Taxonomy" id="193"/>
    <lineage>
        <taxon>Bacteria</taxon>
        <taxon>Pseudomonadati</taxon>
        <taxon>Pseudomonadota</taxon>
        <taxon>Alphaproteobacteria</taxon>
        <taxon>Rhodospirillales</taxon>
        <taxon>Azospirillaceae</taxon>
        <taxon>Azospirillum</taxon>
    </lineage>
</organism>
<keyword evidence="3" id="KW-1185">Reference proteome</keyword>
<comment type="caution">
    <text evidence="2">The sequence shown here is derived from an EMBL/GenBank/DDBJ whole genome shotgun (WGS) entry which is preliminary data.</text>
</comment>
<dbReference type="OrthoDB" id="8479603at2"/>
<reference evidence="2 3" key="1">
    <citation type="submission" date="2019-08" db="EMBL/GenBank/DDBJ databases">
        <authorList>
            <person name="Grouzdev D."/>
            <person name="Tikhonova E."/>
            <person name="Kravchenko I."/>
        </authorList>
    </citation>
    <scope>NUCLEOTIDE SEQUENCE [LARGE SCALE GENOMIC DNA]</scope>
    <source>
        <strain evidence="2 3">59b</strain>
    </source>
</reference>
<dbReference type="Pfam" id="PF13467">
    <property type="entry name" value="RHH_4"/>
    <property type="match status" value="1"/>
</dbReference>